<dbReference type="InterPro" id="IPR025110">
    <property type="entry name" value="AMP-bd_C"/>
</dbReference>
<evidence type="ECO:0000313" key="4">
    <source>
        <dbReference type="Proteomes" id="UP000585272"/>
    </source>
</evidence>
<evidence type="ECO:0000313" key="3">
    <source>
        <dbReference type="EMBL" id="MBB4660626.1"/>
    </source>
</evidence>
<evidence type="ECO:0000259" key="2">
    <source>
        <dbReference type="Pfam" id="PF13193"/>
    </source>
</evidence>
<dbReference type="PROSITE" id="PS00455">
    <property type="entry name" value="AMP_BINDING"/>
    <property type="match status" value="1"/>
</dbReference>
<comment type="caution">
    <text evidence="3">The sequence shown here is derived from an EMBL/GenBank/DDBJ whole genome shotgun (WGS) entry which is preliminary data.</text>
</comment>
<dbReference type="InterPro" id="IPR050237">
    <property type="entry name" value="ATP-dep_AMP-bd_enzyme"/>
</dbReference>
<dbReference type="RefSeq" id="WP_183338112.1">
    <property type="nucleotide sequence ID" value="NZ_JACHNU010000001.1"/>
</dbReference>
<feature type="domain" description="AMP-dependent synthetase/ligase" evidence="1">
    <location>
        <begin position="14"/>
        <end position="375"/>
    </location>
</feature>
<dbReference type="InterPro" id="IPR042099">
    <property type="entry name" value="ANL_N_sf"/>
</dbReference>
<evidence type="ECO:0000259" key="1">
    <source>
        <dbReference type="Pfam" id="PF00501"/>
    </source>
</evidence>
<proteinExistence type="predicted"/>
<dbReference type="Pfam" id="PF13193">
    <property type="entry name" value="AMP-binding_C"/>
    <property type="match status" value="1"/>
</dbReference>
<dbReference type="PANTHER" id="PTHR43767:SF7">
    <property type="entry name" value="MEDIUM_LONG-CHAIN-FATTY-ACID--COA LIGASE FADD8"/>
    <property type="match status" value="1"/>
</dbReference>
<organism evidence="3 4">
    <name type="scientific">Conexibacter arvalis</name>
    <dbReference type="NCBI Taxonomy" id="912552"/>
    <lineage>
        <taxon>Bacteria</taxon>
        <taxon>Bacillati</taxon>
        <taxon>Actinomycetota</taxon>
        <taxon>Thermoleophilia</taxon>
        <taxon>Solirubrobacterales</taxon>
        <taxon>Conexibacteraceae</taxon>
        <taxon>Conexibacter</taxon>
    </lineage>
</organism>
<dbReference type="InterPro" id="IPR000873">
    <property type="entry name" value="AMP-dep_synth/lig_dom"/>
</dbReference>
<reference evidence="3 4" key="1">
    <citation type="submission" date="2020-08" db="EMBL/GenBank/DDBJ databases">
        <title>Genomic Encyclopedia of Archaeal and Bacterial Type Strains, Phase II (KMG-II): from individual species to whole genera.</title>
        <authorList>
            <person name="Goeker M."/>
        </authorList>
    </citation>
    <scope>NUCLEOTIDE SEQUENCE [LARGE SCALE GENOMIC DNA]</scope>
    <source>
        <strain evidence="3 4">DSM 23288</strain>
    </source>
</reference>
<dbReference type="InterPro" id="IPR045851">
    <property type="entry name" value="AMP-bd_C_sf"/>
</dbReference>
<gene>
    <name evidence="3" type="ORF">BDZ31_000199</name>
</gene>
<accession>A0A840I6S7</accession>
<protein>
    <submittedName>
        <fullName evidence="3">Acyl-CoA synthetase (AMP-forming)/AMP-acid ligase II</fullName>
    </submittedName>
</protein>
<dbReference type="InterPro" id="IPR020845">
    <property type="entry name" value="AMP-binding_CS"/>
</dbReference>
<keyword evidence="3" id="KW-0436">Ligase</keyword>
<feature type="domain" description="AMP-binding enzyme C-terminal" evidence="2">
    <location>
        <begin position="426"/>
        <end position="501"/>
    </location>
</feature>
<keyword evidence="4" id="KW-1185">Reference proteome</keyword>
<dbReference type="GO" id="GO:0016877">
    <property type="term" value="F:ligase activity, forming carbon-sulfur bonds"/>
    <property type="evidence" value="ECO:0007669"/>
    <property type="project" value="UniProtKB-ARBA"/>
</dbReference>
<dbReference type="Proteomes" id="UP000585272">
    <property type="component" value="Unassembled WGS sequence"/>
</dbReference>
<dbReference type="PANTHER" id="PTHR43767">
    <property type="entry name" value="LONG-CHAIN-FATTY-ACID--COA LIGASE"/>
    <property type="match status" value="1"/>
</dbReference>
<name>A0A840I6S7_9ACTN</name>
<dbReference type="Pfam" id="PF00501">
    <property type="entry name" value="AMP-binding"/>
    <property type="match status" value="1"/>
</dbReference>
<dbReference type="Gene3D" id="3.30.300.30">
    <property type="match status" value="1"/>
</dbReference>
<dbReference type="AlphaFoldDB" id="A0A840I6S7"/>
<sequence>MTSRLDPAALSRTGAEQHGDRTALICGSFTQTYAELHERGRRLVAVLRGLGVERGERVAVLADNSPEALEIISGLATGGFVRATLYAHNSPGSNLYLLQLVDAAVLLVQRRHHDAIRHLLPQAPALRHVIVFDGETPAGALPYDRLLAAADPAPEEPLPALDELQLIRFSAGTTGKPKAIVHLVHQRSAIALQMSRLLGPLDPSDRYVAAAPLSHATSLPVWPIMAAGGAVVLLRRFDAGDLLAAIGRERASITFGVPTMVDAVARHPDAATTDLGSLRAFVYGGAPMTPAVLTRGRAVFGDVFMQLYGQSEAGVPLTVLRPEEHVGADAARLRSVGRAMQDTTITIVDDDLRPLPPGTVGEVAARSPGAMEGFWGDPDATAQRKLPDGTVLTHDMGYLDEDGFLYLTDRKEEMIISGGFNIWPAELEAALADHPAVREVSVFGIPHERWGETPMAVVVLEPGAEATEEELVTWSREQLGAVKRVTAVAFADDLPRTPIGKVLRRKARELHGPSAAKG</sequence>
<dbReference type="Gene3D" id="3.40.50.12780">
    <property type="entry name" value="N-terminal domain of ligase-like"/>
    <property type="match status" value="1"/>
</dbReference>
<dbReference type="EMBL" id="JACHNU010000001">
    <property type="protein sequence ID" value="MBB4660626.1"/>
    <property type="molecule type" value="Genomic_DNA"/>
</dbReference>
<dbReference type="SUPFAM" id="SSF56801">
    <property type="entry name" value="Acetyl-CoA synthetase-like"/>
    <property type="match status" value="1"/>
</dbReference>